<evidence type="ECO:0000256" key="9">
    <source>
        <dbReference type="HAMAP-Rule" id="MF_01463"/>
    </source>
</evidence>
<keyword evidence="5 9" id="KW-0653">Protein transport</keyword>
<comment type="caution">
    <text evidence="9">Lacks conserved residue(s) required for the propagation of feature annotation.</text>
</comment>
<dbReference type="InterPro" id="IPR001036">
    <property type="entry name" value="Acrflvin-R"/>
</dbReference>
<keyword evidence="6 9" id="KW-1133">Transmembrane helix</keyword>
<dbReference type="PRINTS" id="PR00702">
    <property type="entry name" value="ACRIFLAVINRP"/>
</dbReference>
<dbReference type="SUPFAM" id="SSF82866">
    <property type="entry name" value="Multidrug efflux transporter AcrB transmembrane domain"/>
    <property type="match status" value="1"/>
</dbReference>
<feature type="transmembrane region" description="Helical" evidence="9">
    <location>
        <begin position="7"/>
        <end position="29"/>
    </location>
</feature>
<evidence type="ECO:0000256" key="7">
    <source>
        <dbReference type="ARBA" id="ARBA00023010"/>
    </source>
</evidence>
<dbReference type="InterPro" id="IPR054384">
    <property type="entry name" value="SecDF_P1_head"/>
</dbReference>
<dbReference type="InterPro" id="IPR048631">
    <property type="entry name" value="SecD_1st"/>
</dbReference>
<evidence type="ECO:0000313" key="14">
    <source>
        <dbReference type="Proteomes" id="UP000324209"/>
    </source>
</evidence>
<name>A0A5C1QH20_9SPIO</name>
<dbReference type="GO" id="GO:0015450">
    <property type="term" value="F:protein-transporting ATPase activity"/>
    <property type="evidence" value="ECO:0007669"/>
    <property type="project" value="InterPro"/>
</dbReference>
<evidence type="ECO:0000259" key="11">
    <source>
        <dbReference type="Pfam" id="PF21760"/>
    </source>
</evidence>
<feature type="domain" description="SecDF P1 head subdomain" evidence="12">
    <location>
        <begin position="284"/>
        <end position="386"/>
    </location>
</feature>
<evidence type="ECO:0000256" key="3">
    <source>
        <dbReference type="ARBA" id="ARBA00022475"/>
    </source>
</evidence>
<comment type="subunit">
    <text evidence="9">Forms a complex with SecF. Part of the essential Sec protein translocation apparatus which comprises SecA, SecYEG and auxiliary proteins SecDF. Other proteins may also be involved.</text>
</comment>
<proteinExistence type="inferred from homology"/>
<dbReference type="InterPro" id="IPR022813">
    <property type="entry name" value="SecD/SecF_arch_bac"/>
</dbReference>
<evidence type="ECO:0000256" key="2">
    <source>
        <dbReference type="ARBA" id="ARBA00022448"/>
    </source>
</evidence>
<dbReference type="KEGG" id="ock:EXM22_05245"/>
<keyword evidence="14" id="KW-1185">Reference proteome</keyword>
<dbReference type="HAMAP" id="MF_01463_B">
    <property type="entry name" value="SecD_B"/>
    <property type="match status" value="1"/>
</dbReference>
<dbReference type="Pfam" id="PF02355">
    <property type="entry name" value="SecD_SecF_C"/>
    <property type="match status" value="1"/>
</dbReference>
<dbReference type="FunFam" id="1.20.1640.10:FF:000004">
    <property type="entry name" value="Protein translocase subunit SecD"/>
    <property type="match status" value="1"/>
</dbReference>
<feature type="transmembrane region" description="Helical" evidence="9">
    <location>
        <begin position="503"/>
        <end position="525"/>
    </location>
</feature>
<comment type="subcellular location">
    <subcellularLocation>
        <location evidence="1 9">Cell membrane</location>
        <topology evidence="1 9">Multi-pass membrane protein</topology>
    </subcellularLocation>
</comment>
<dbReference type="GO" id="GO:0043952">
    <property type="term" value="P:protein transport by the Sec complex"/>
    <property type="evidence" value="ECO:0007669"/>
    <property type="project" value="UniProtKB-UniRule"/>
</dbReference>
<organism evidence="13 14">
    <name type="scientific">Oceanispirochaeta crateris</name>
    <dbReference type="NCBI Taxonomy" id="2518645"/>
    <lineage>
        <taxon>Bacteria</taxon>
        <taxon>Pseudomonadati</taxon>
        <taxon>Spirochaetota</taxon>
        <taxon>Spirochaetia</taxon>
        <taxon>Spirochaetales</taxon>
        <taxon>Spirochaetaceae</taxon>
        <taxon>Oceanispirochaeta</taxon>
    </lineage>
</organism>
<dbReference type="OrthoDB" id="9805019at2"/>
<dbReference type="GO" id="GO:0006605">
    <property type="term" value="P:protein targeting"/>
    <property type="evidence" value="ECO:0007669"/>
    <property type="project" value="UniProtKB-UniRule"/>
</dbReference>
<evidence type="ECO:0000259" key="12">
    <source>
        <dbReference type="Pfam" id="PF22599"/>
    </source>
</evidence>
<feature type="domain" description="Protein export membrane protein SecD/SecF C-terminal" evidence="10">
    <location>
        <begin position="387"/>
        <end position="554"/>
    </location>
</feature>
<dbReference type="Gene3D" id="1.20.1640.10">
    <property type="entry name" value="Multidrug efflux transporter AcrB transmembrane domain"/>
    <property type="match status" value="1"/>
</dbReference>
<feature type="transmembrane region" description="Helical" evidence="9">
    <location>
        <begin position="432"/>
        <end position="452"/>
    </location>
</feature>
<reference evidence="13 14" key="1">
    <citation type="submission" date="2019-02" db="EMBL/GenBank/DDBJ databases">
        <title>Complete Genome Sequence and Methylome Analysis of free living Spirochaetas.</title>
        <authorList>
            <person name="Fomenkov A."/>
            <person name="Dubinina G."/>
            <person name="Leshcheva N."/>
            <person name="Mikheeva N."/>
            <person name="Grabovich M."/>
            <person name="Vincze T."/>
            <person name="Roberts R.J."/>
        </authorList>
    </citation>
    <scope>NUCLEOTIDE SEQUENCE [LARGE SCALE GENOMIC DNA]</scope>
    <source>
        <strain evidence="13 14">K2</strain>
    </source>
</reference>
<keyword evidence="3 9" id="KW-1003">Cell membrane</keyword>
<dbReference type="PANTHER" id="PTHR30081:SF1">
    <property type="entry name" value="PROTEIN TRANSLOCASE SUBUNIT SECD"/>
    <property type="match status" value="1"/>
</dbReference>
<feature type="transmembrane region" description="Helical" evidence="9">
    <location>
        <begin position="531"/>
        <end position="555"/>
    </location>
</feature>
<evidence type="ECO:0000256" key="4">
    <source>
        <dbReference type="ARBA" id="ARBA00022692"/>
    </source>
</evidence>
<evidence type="ECO:0000256" key="6">
    <source>
        <dbReference type="ARBA" id="ARBA00022989"/>
    </source>
</evidence>
<dbReference type="Gene3D" id="3.30.70.3400">
    <property type="match status" value="1"/>
</dbReference>
<keyword evidence="2 9" id="KW-0813">Transport</keyword>
<dbReference type="PANTHER" id="PTHR30081">
    <property type="entry name" value="PROTEIN-EXPORT MEMBRANE PROTEIN SEC"/>
    <property type="match status" value="1"/>
</dbReference>
<dbReference type="InterPro" id="IPR005791">
    <property type="entry name" value="SecD"/>
</dbReference>
<dbReference type="GO" id="GO:0065002">
    <property type="term" value="P:intracellular protein transmembrane transport"/>
    <property type="evidence" value="ECO:0007669"/>
    <property type="project" value="UniProtKB-UniRule"/>
</dbReference>
<keyword evidence="7 9" id="KW-0811">Translocation</keyword>
<dbReference type="RefSeq" id="WP_149485503.1">
    <property type="nucleotide sequence ID" value="NZ_CP036150.1"/>
</dbReference>
<feature type="transmembrane region" description="Helical" evidence="9">
    <location>
        <begin position="407"/>
        <end position="427"/>
    </location>
</feature>
<evidence type="ECO:0000259" key="10">
    <source>
        <dbReference type="Pfam" id="PF02355"/>
    </source>
</evidence>
<dbReference type="AlphaFoldDB" id="A0A5C1QH20"/>
<keyword evidence="8 9" id="KW-0472">Membrane</keyword>
<dbReference type="InterPro" id="IPR055344">
    <property type="entry name" value="SecD_SecF_C_bact"/>
</dbReference>
<dbReference type="NCBIfam" id="TIGR00916">
    <property type="entry name" value="2A0604s01"/>
    <property type="match status" value="1"/>
</dbReference>
<dbReference type="Gene3D" id="3.30.1360.200">
    <property type="match status" value="1"/>
</dbReference>
<sequence>MNKRLRFVVVLFFLGMGAYFLFPTVQWYFNTPEEKKILANGSKEQIRNYAKVEASKDLETLVELVKDSPDEELPENISFLIKAAKANYKLEKLDMPKNWTVQTVLTGFQSGNEVFKTLEEYYRDDILNLKALKNKTLMLGLDLSGGMSVVVEADTDSLSARLDRTPTEDDMKEALSLAMEILNNRIDKFGVTEPQIRKQSNNQILIEVPGEVDPERVNSFLMGKGQLNFHIVDDAATSRMIEYAAQNPGETFENGRPADDSVLEAGLLVYGFYKKDNYGIDQFQRYVVIQEEVGLDGQHIQEAQVIADQITSQPNVIFNLDAEGGEIFYKFTSDNTGNTLAVVMDDKVKAAARISEPIRDSVRITGFETAEANDLALVLRTAALPVDLKIINENAVGASLGSDAIDAGLKAIMLGFIAVFIFMIIYYKGAGLIADIALILNLIFIVAILSSFNMTLTMTSIAGIILNVGMAVDANVIIFERIKEELRLGKSRSAAVEAGFKKAFWTVMDANITTFIAAIFLSQLGKGPIQGFAVTLAVGIVCSLFTAIFVSRLIFDFGTDVLGKDKISISWGLK</sequence>
<comment type="similarity">
    <text evidence="9">Belongs to the SecD/SecF family. SecD subfamily.</text>
</comment>
<dbReference type="GO" id="GO:0005886">
    <property type="term" value="C:plasma membrane"/>
    <property type="evidence" value="ECO:0007669"/>
    <property type="project" value="UniProtKB-SubCell"/>
</dbReference>
<accession>A0A5C1QH20</accession>
<feature type="domain" description="Protein translocase subunit SecDF P1" evidence="11">
    <location>
        <begin position="178"/>
        <end position="234"/>
    </location>
</feature>
<evidence type="ECO:0000256" key="8">
    <source>
        <dbReference type="ARBA" id="ARBA00023136"/>
    </source>
</evidence>
<evidence type="ECO:0000256" key="1">
    <source>
        <dbReference type="ARBA" id="ARBA00004651"/>
    </source>
</evidence>
<protein>
    <recommendedName>
        <fullName evidence="9">Protein translocase subunit SecD</fullName>
    </recommendedName>
</protein>
<dbReference type="Pfam" id="PF21760">
    <property type="entry name" value="SecD_1st"/>
    <property type="match status" value="1"/>
</dbReference>
<evidence type="ECO:0000313" key="13">
    <source>
        <dbReference type="EMBL" id="QEN07423.1"/>
    </source>
</evidence>
<dbReference type="InterPro" id="IPR048634">
    <property type="entry name" value="SecD_SecF_C"/>
</dbReference>
<evidence type="ECO:0000256" key="5">
    <source>
        <dbReference type="ARBA" id="ARBA00022927"/>
    </source>
</evidence>
<comment type="function">
    <text evidence="9">Part of the Sec protein translocase complex. Interacts with the SecYEG preprotein conducting channel. SecDF uses the proton motive force (PMF) to complete protein translocation after the ATP-dependent function of SecA.</text>
</comment>
<gene>
    <name evidence="9 13" type="primary">secD</name>
    <name evidence="13" type="ORF">EXM22_05245</name>
</gene>
<dbReference type="Proteomes" id="UP000324209">
    <property type="component" value="Chromosome"/>
</dbReference>
<dbReference type="Pfam" id="PF22599">
    <property type="entry name" value="SecDF_P1_head"/>
    <property type="match status" value="1"/>
</dbReference>
<keyword evidence="4 9" id="KW-0812">Transmembrane</keyword>
<dbReference type="NCBIfam" id="TIGR01129">
    <property type="entry name" value="secD"/>
    <property type="match status" value="1"/>
</dbReference>
<dbReference type="EMBL" id="CP036150">
    <property type="protein sequence ID" value="QEN07423.1"/>
    <property type="molecule type" value="Genomic_DNA"/>
</dbReference>